<dbReference type="EMBL" id="JAMTCP010000002">
    <property type="protein sequence ID" value="MCP2256759.1"/>
    <property type="molecule type" value="Genomic_DNA"/>
</dbReference>
<dbReference type="PANTHER" id="PTHR33602:SF1">
    <property type="entry name" value="REGULATORY PROTEIN RECX FAMILY PROTEIN"/>
    <property type="match status" value="1"/>
</dbReference>
<feature type="domain" description="RecX second three-helical" evidence="7">
    <location>
        <begin position="79"/>
        <end position="119"/>
    </location>
</feature>
<feature type="domain" description="RecX first three-helical" evidence="9">
    <location>
        <begin position="33"/>
        <end position="71"/>
    </location>
</feature>
<evidence type="ECO:0000259" key="9">
    <source>
        <dbReference type="Pfam" id="PF21982"/>
    </source>
</evidence>
<keyword evidence="4 5" id="KW-0963">Cytoplasm</keyword>
<dbReference type="InterPro" id="IPR003783">
    <property type="entry name" value="Regulatory_RecX"/>
</dbReference>
<dbReference type="InterPro" id="IPR053926">
    <property type="entry name" value="RecX_HTH_1st"/>
</dbReference>
<evidence type="ECO:0000256" key="6">
    <source>
        <dbReference type="SAM" id="MobiDB-lite"/>
    </source>
</evidence>
<dbReference type="Proteomes" id="UP001205311">
    <property type="component" value="Unassembled WGS sequence"/>
</dbReference>
<evidence type="ECO:0000259" key="8">
    <source>
        <dbReference type="Pfam" id="PF21981"/>
    </source>
</evidence>
<evidence type="ECO:0000313" key="11">
    <source>
        <dbReference type="Proteomes" id="UP001205311"/>
    </source>
</evidence>
<comment type="caution">
    <text evidence="10">The sequence shown here is derived from an EMBL/GenBank/DDBJ whole genome shotgun (WGS) entry which is preliminary data.</text>
</comment>
<evidence type="ECO:0000259" key="7">
    <source>
        <dbReference type="Pfam" id="PF02631"/>
    </source>
</evidence>
<dbReference type="HAMAP" id="MF_01114">
    <property type="entry name" value="RecX"/>
    <property type="match status" value="1"/>
</dbReference>
<feature type="domain" description="RecX third three-helical" evidence="8">
    <location>
        <begin position="128"/>
        <end position="172"/>
    </location>
</feature>
<organism evidence="10 11">
    <name type="scientific">Streptoalloteichus tenebrarius (strain ATCC 17920 / DSM 40477 / JCM 4838 / CBS 697.72 / NBRC 16177 / NCIMB 11028 / NRRL B-12390 / A12253. 1 / ISP 5477)</name>
    <name type="common">Streptomyces tenebrarius</name>
    <dbReference type="NCBI Taxonomy" id="1933"/>
    <lineage>
        <taxon>Bacteria</taxon>
        <taxon>Bacillati</taxon>
        <taxon>Actinomycetota</taxon>
        <taxon>Actinomycetes</taxon>
        <taxon>Pseudonocardiales</taxon>
        <taxon>Pseudonocardiaceae</taxon>
        <taxon>Streptoalloteichus</taxon>
    </lineage>
</organism>
<dbReference type="Gene3D" id="1.10.10.10">
    <property type="entry name" value="Winged helix-like DNA-binding domain superfamily/Winged helix DNA-binding domain"/>
    <property type="match status" value="2"/>
</dbReference>
<comment type="subcellular location">
    <subcellularLocation>
        <location evidence="1 5">Cytoplasm</location>
    </subcellularLocation>
</comment>
<evidence type="ECO:0000256" key="5">
    <source>
        <dbReference type="HAMAP-Rule" id="MF_01114"/>
    </source>
</evidence>
<feature type="compositionally biased region" description="Basic and acidic residues" evidence="6">
    <location>
        <begin position="18"/>
        <end position="33"/>
    </location>
</feature>
<dbReference type="Pfam" id="PF02631">
    <property type="entry name" value="RecX_HTH2"/>
    <property type="match status" value="1"/>
</dbReference>
<feature type="region of interest" description="Disordered" evidence="6">
    <location>
        <begin position="1"/>
        <end position="33"/>
    </location>
</feature>
<accession>A0ABT1HMM1</accession>
<protein>
    <recommendedName>
        <fullName evidence="3 5">Regulatory protein RecX</fullName>
    </recommendedName>
</protein>
<evidence type="ECO:0000256" key="3">
    <source>
        <dbReference type="ARBA" id="ARBA00018111"/>
    </source>
</evidence>
<evidence type="ECO:0000313" key="10">
    <source>
        <dbReference type="EMBL" id="MCP2256759.1"/>
    </source>
</evidence>
<dbReference type="PANTHER" id="PTHR33602">
    <property type="entry name" value="REGULATORY PROTEIN RECX FAMILY PROTEIN"/>
    <property type="match status" value="1"/>
</dbReference>
<dbReference type="InterPro" id="IPR036388">
    <property type="entry name" value="WH-like_DNA-bd_sf"/>
</dbReference>
<evidence type="ECO:0000256" key="1">
    <source>
        <dbReference type="ARBA" id="ARBA00004496"/>
    </source>
</evidence>
<gene>
    <name evidence="5" type="primary">recX</name>
    <name evidence="10" type="ORF">LX15_000442</name>
</gene>
<dbReference type="Pfam" id="PF21981">
    <property type="entry name" value="RecX_HTH3"/>
    <property type="match status" value="1"/>
</dbReference>
<name>A0ABT1HMM1_STRSD</name>
<proteinExistence type="inferred from homology"/>
<evidence type="ECO:0000256" key="2">
    <source>
        <dbReference type="ARBA" id="ARBA00009695"/>
    </source>
</evidence>
<reference evidence="10 11" key="1">
    <citation type="submission" date="2022-06" db="EMBL/GenBank/DDBJ databases">
        <title>Genomic Encyclopedia of Archaeal and Bacterial Type Strains, Phase II (KMG-II): from individual species to whole genera.</title>
        <authorList>
            <person name="Goeker M."/>
        </authorList>
    </citation>
    <scope>NUCLEOTIDE SEQUENCE [LARGE SCALE GENOMIC DNA]</scope>
    <source>
        <strain evidence="10 11">DSM 40477</strain>
    </source>
</reference>
<sequence>MVDRDPVAGRGVRPSRSAADRRPAPPEDPETRARELCLRLLTARPRTRAELHRSLTRRGIDEEVVERVLSRFDEVGLIDDAAFAETWVRSRHTHQGLGRRALTAELRRRGVADEVVAAAVSEVDPEAEEERARELVRRRLGSVRGRDQVTAVRRLVGMLARKGYGEGLALRVVRDELRRAGEETDLLDEL</sequence>
<comment type="function">
    <text evidence="5">Modulates RecA activity.</text>
</comment>
<evidence type="ECO:0000256" key="4">
    <source>
        <dbReference type="ARBA" id="ARBA00022490"/>
    </source>
</evidence>
<dbReference type="InterPro" id="IPR053925">
    <property type="entry name" value="RecX_HTH_3rd"/>
</dbReference>
<dbReference type="InterPro" id="IPR053924">
    <property type="entry name" value="RecX_HTH_2nd"/>
</dbReference>
<keyword evidence="11" id="KW-1185">Reference proteome</keyword>
<dbReference type="Pfam" id="PF21982">
    <property type="entry name" value="RecX_HTH1"/>
    <property type="match status" value="1"/>
</dbReference>
<comment type="similarity">
    <text evidence="2 5">Belongs to the RecX family.</text>
</comment>